<reference evidence="1 2" key="1">
    <citation type="submission" date="2017-10" db="EMBL/GenBank/DDBJ databases">
        <title>Genomics of the genus Arcobacter.</title>
        <authorList>
            <person name="Perez-Cataluna A."/>
            <person name="Figueras M.J."/>
        </authorList>
    </citation>
    <scope>NUCLEOTIDE SEQUENCE [LARGE SCALE GENOMIC DNA]</scope>
    <source>
        <strain evidence="1 2">CECT 8993</strain>
    </source>
</reference>
<dbReference type="RefSeq" id="WP_128983788.1">
    <property type="nucleotide sequence ID" value="NZ_PDKJ01000031.1"/>
</dbReference>
<gene>
    <name evidence="1" type="ORF">CRV08_15560</name>
</gene>
<comment type="caution">
    <text evidence="1">The sequence shown here is derived from an EMBL/GenBank/DDBJ whole genome shotgun (WGS) entry which is preliminary data.</text>
</comment>
<sequence>MKNILLICTLIILFVGCTINRQPQTQNDVEQTTKNNVTENSLSEDTEIKPTKKISYTYYRIVPSKIEVFPYNDLYNTTLLDDKKIKNSFYVEGNKIRIERIYTSAIGDKYGKIAGKDLIVSMDDLTDYK</sequence>
<dbReference type="Proteomes" id="UP000290172">
    <property type="component" value="Unassembled WGS sequence"/>
</dbReference>
<evidence type="ECO:0000313" key="1">
    <source>
        <dbReference type="EMBL" id="RXJ65263.1"/>
    </source>
</evidence>
<proteinExistence type="predicted"/>
<evidence type="ECO:0000313" key="2">
    <source>
        <dbReference type="Proteomes" id="UP000290172"/>
    </source>
</evidence>
<name>A0A4Q0Y5X4_9BACT</name>
<evidence type="ECO:0008006" key="3">
    <source>
        <dbReference type="Google" id="ProtNLM"/>
    </source>
</evidence>
<accession>A0A4Q0Y5X4</accession>
<protein>
    <recommendedName>
        <fullName evidence="3">Lipoprotein</fullName>
    </recommendedName>
</protein>
<dbReference type="PROSITE" id="PS51257">
    <property type="entry name" value="PROKAR_LIPOPROTEIN"/>
    <property type="match status" value="1"/>
</dbReference>
<dbReference type="AlphaFoldDB" id="A0A4Q0Y5X4"/>
<organism evidence="1 2">
    <name type="scientific">Halarcobacter ebronensis</name>
    <dbReference type="NCBI Taxonomy" id="1462615"/>
    <lineage>
        <taxon>Bacteria</taxon>
        <taxon>Pseudomonadati</taxon>
        <taxon>Campylobacterota</taxon>
        <taxon>Epsilonproteobacteria</taxon>
        <taxon>Campylobacterales</taxon>
        <taxon>Arcobacteraceae</taxon>
        <taxon>Halarcobacter</taxon>
    </lineage>
</organism>
<dbReference type="EMBL" id="PDKJ01000031">
    <property type="protein sequence ID" value="RXJ65263.1"/>
    <property type="molecule type" value="Genomic_DNA"/>
</dbReference>